<sequence>DKNDEFKDNEPEDDKLEDAKSKDDTLVLHLEDITMRKKKFMDNQLM</sequence>
<proteinExistence type="predicted"/>
<organism evidence="2 3">
    <name type="scientific">Gigaspora margarita</name>
    <dbReference type="NCBI Taxonomy" id="4874"/>
    <lineage>
        <taxon>Eukaryota</taxon>
        <taxon>Fungi</taxon>
        <taxon>Fungi incertae sedis</taxon>
        <taxon>Mucoromycota</taxon>
        <taxon>Glomeromycotina</taxon>
        <taxon>Glomeromycetes</taxon>
        <taxon>Diversisporales</taxon>
        <taxon>Gigasporaceae</taxon>
        <taxon>Gigaspora</taxon>
    </lineage>
</organism>
<evidence type="ECO:0000256" key="1">
    <source>
        <dbReference type="SAM" id="MobiDB-lite"/>
    </source>
</evidence>
<comment type="caution">
    <text evidence="2">The sequence shown here is derived from an EMBL/GenBank/DDBJ whole genome shotgun (WGS) entry which is preliminary data.</text>
</comment>
<dbReference type="Proteomes" id="UP000789901">
    <property type="component" value="Unassembled WGS sequence"/>
</dbReference>
<evidence type="ECO:0000313" key="2">
    <source>
        <dbReference type="EMBL" id="CAG8857435.1"/>
    </source>
</evidence>
<keyword evidence="3" id="KW-1185">Reference proteome</keyword>
<feature type="region of interest" description="Disordered" evidence="1">
    <location>
        <begin position="1"/>
        <end position="21"/>
    </location>
</feature>
<dbReference type="EMBL" id="CAJVQB010170950">
    <property type="protein sequence ID" value="CAG8857435.1"/>
    <property type="molecule type" value="Genomic_DNA"/>
</dbReference>
<protein>
    <submittedName>
        <fullName evidence="2">2293_t:CDS:1</fullName>
    </submittedName>
</protein>
<feature type="non-terminal residue" evidence="2">
    <location>
        <position position="46"/>
    </location>
</feature>
<name>A0ABN7XQ09_GIGMA</name>
<reference evidence="2 3" key="1">
    <citation type="submission" date="2021-06" db="EMBL/GenBank/DDBJ databases">
        <authorList>
            <person name="Kallberg Y."/>
            <person name="Tangrot J."/>
            <person name="Rosling A."/>
        </authorList>
    </citation>
    <scope>NUCLEOTIDE SEQUENCE [LARGE SCALE GENOMIC DNA]</scope>
    <source>
        <strain evidence="2 3">120-4 pot B 10/14</strain>
    </source>
</reference>
<feature type="non-terminal residue" evidence="2">
    <location>
        <position position="1"/>
    </location>
</feature>
<gene>
    <name evidence="2" type="ORF">GMARGA_LOCUS46254</name>
</gene>
<accession>A0ABN7XQ09</accession>
<evidence type="ECO:0000313" key="3">
    <source>
        <dbReference type="Proteomes" id="UP000789901"/>
    </source>
</evidence>